<name>A0A2T1HP57_9HYPH</name>
<accession>A0A2T1HP57</accession>
<dbReference type="Proteomes" id="UP000239772">
    <property type="component" value="Unassembled WGS sequence"/>
</dbReference>
<dbReference type="Gene3D" id="3.10.180.10">
    <property type="entry name" value="2,3-Dihydroxybiphenyl 1,2-Dioxygenase, domain 1"/>
    <property type="match status" value="2"/>
</dbReference>
<gene>
    <name evidence="2" type="ORF">SLNSH_19235</name>
</gene>
<evidence type="ECO:0000313" key="3">
    <source>
        <dbReference type="Proteomes" id="UP000239772"/>
    </source>
</evidence>
<dbReference type="InterPro" id="IPR029068">
    <property type="entry name" value="Glyas_Bleomycin-R_OHBP_Dase"/>
</dbReference>
<evidence type="ECO:0000259" key="1">
    <source>
        <dbReference type="PROSITE" id="PS51819"/>
    </source>
</evidence>
<dbReference type="OrthoDB" id="9793039at2"/>
<dbReference type="PANTHER" id="PTHR33993:SF14">
    <property type="entry name" value="GB|AAF24581.1"/>
    <property type="match status" value="1"/>
</dbReference>
<dbReference type="EMBL" id="PVZS01000026">
    <property type="protein sequence ID" value="PSC03401.1"/>
    <property type="molecule type" value="Genomic_DNA"/>
</dbReference>
<reference evidence="3" key="1">
    <citation type="submission" date="2018-03" db="EMBL/GenBank/DDBJ databases">
        <authorList>
            <person name="Sun L."/>
            <person name="Liu H."/>
            <person name="Chen W."/>
            <person name="Huang K."/>
            <person name="Liu W."/>
            <person name="Gao X."/>
        </authorList>
    </citation>
    <scope>NUCLEOTIDE SEQUENCE [LARGE SCALE GENOMIC DNA]</scope>
    <source>
        <strain evidence="3">SH9</strain>
    </source>
</reference>
<dbReference type="RefSeq" id="WP_106338901.1">
    <property type="nucleotide sequence ID" value="NZ_PVZS01000026.1"/>
</dbReference>
<dbReference type="Pfam" id="PF00903">
    <property type="entry name" value="Glyoxalase"/>
    <property type="match status" value="2"/>
</dbReference>
<organism evidence="2 3">
    <name type="scientific">Alsobacter soli</name>
    <dbReference type="NCBI Taxonomy" id="2109933"/>
    <lineage>
        <taxon>Bacteria</taxon>
        <taxon>Pseudomonadati</taxon>
        <taxon>Pseudomonadota</taxon>
        <taxon>Alphaproteobacteria</taxon>
        <taxon>Hyphomicrobiales</taxon>
        <taxon>Alsobacteraceae</taxon>
        <taxon>Alsobacter</taxon>
    </lineage>
</organism>
<dbReference type="CDD" id="cd07247">
    <property type="entry name" value="SgaA_N_like"/>
    <property type="match status" value="2"/>
</dbReference>
<dbReference type="SUPFAM" id="SSF54593">
    <property type="entry name" value="Glyoxalase/Bleomycin resistance protein/Dihydroxybiphenyl dioxygenase"/>
    <property type="match status" value="2"/>
</dbReference>
<dbReference type="AlphaFoldDB" id="A0A2T1HP57"/>
<dbReference type="PANTHER" id="PTHR33993">
    <property type="entry name" value="GLYOXALASE-RELATED"/>
    <property type="match status" value="1"/>
</dbReference>
<dbReference type="PROSITE" id="PS51819">
    <property type="entry name" value="VOC"/>
    <property type="match status" value="2"/>
</dbReference>
<feature type="domain" description="VOC" evidence="1">
    <location>
        <begin position="140"/>
        <end position="255"/>
    </location>
</feature>
<feature type="domain" description="VOC" evidence="1">
    <location>
        <begin position="5"/>
        <end position="123"/>
    </location>
</feature>
<sequence length="260" mass="28066">MPANPFVWYELMTGDLDAAVAFYGNVVGWTAQPFEGGDPPYILMGVGPREHAAGMMTMPDELKSAGVRPHWMGYIGCRDVDAKTADVRQAGGKVHREPWDIPNVGRISVVSDPGGAVFGLFQPKEMDEPPPLPAPMARGHVGWRELYAADGEQAFRFYADQFGWTKERDMDMGPMGVYRIFAIDGVGSGGMMTKPPQVPMPHWGFYFTVPEINAAVDRVKAHGGQVLNGPMEVPGGAWIIQALDPQGAGFNLVAPPPAAG</sequence>
<dbReference type="InterPro" id="IPR037523">
    <property type="entry name" value="VOC_core"/>
</dbReference>
<dbReference type="InterPro" id="IPR052164">
    <property type="entry name" value="Anthracycline_SecMetBiosynth"/>
</dbReference>
<keyword evidence="3" id="KW-1185">Reference proteome</keyword>
<dbReference type="InterPro" id="IPR004360">
    <property type="entry name" value="Glyas_Fos-R_dOase_dom"/>
</dbReference>
<evidence type="ECO:0000313" key="2">
    <source>
        <dbReference type="EMBL" id="PSC03401.1"/>
    </source>
</evidence>
<protein>
    <submittedName>
        <fullName evidence="2">Glyoxalase</fullName>
    </submittedName>
</protein>
<comment type="caution">
    <text evidence="2">The sequence shown here is derived from an EMBL/GenBank/DDBJ whole genome shotgun (WGS) entry which is preliminary data.</text>
</comment>
<proteinExistence type="predicted"/>